<evidence type="ECO:0000256" key="5">
    <source>
        <dbReference type="ARBA" id="ARBA00022692"/>
    </source>
</evidence>
<dbReference type="PANTHER" id="PTHR31686">
    <property type="match status" value="1"/>
</dbReference>
<feature type="transmembrane region" description="Helical" evidence="8">
    <location>
        <begin position="155"/>
        <end position="173"/>
    </location>
</feature>
<dbReference type="GO" id="GO:0000319">
    <property type="term" value="F:sulfite transmembrane transporter activity"/>
    <property type="evidence" value="ECO:0007669"/>
    <property type="project" value="TreeGrafter"/>
</dbReference>
<keyword evidence="6 8" id="KW-1133">Transmembrane helix</keyword>
<evidence type="ECO:0000313" key="10">
    <source>
        <dbReference type="Proteomes" id="UP000016933"/>
    </source>
</evidence>
<accession>N1PW25</accession>
<sequence>MTFERSPTEEEHSLMVPYAILHDRLGYDVDTQQHKRRQAQPSRKNHIRNYRHATTRWGAALESFSPMWFAVCISSGGLALIIHGPFPYQAHWQVSRHHHQRYVAKLLTKVKVTIATILYVVELVLFFLFLAIMIVRWIVYPHVAVRKALNDPDELGAYAIPPIALMTIAALTAQQVSTGPWGGHAFTIVAYVCWWIGMFWVFLTALVVLSTFFYTGNMVDRVMTPVLFMAPVGLATAGAEAGFIPWHSYQMSARLAVPMIIVGYFALGLFASGWTVAAKRPGLVILIGPCGQLSTALMTLGQAASTYMNFAKYKPSSYQPPTYGTFWTQETAQGIQGAGLLFALLFMGFAYLWAALAVIGVMDAVIKKQTTYTLTWWSVVFPTVTLTTAWLNLSNAMDSPAFRALVCALTVLLFIAYFANLGFTLLGLFKGTLIFGPTHAEVEDDMLKKAQEREKKKLRDV</sequence>
<protein>
    <recommendedName>
        <fullName evidence="11">C4-dicarboxylate transporter/malic acid transport protein</fullName>
    </recommendedName>
</protein>
<keyword evidence="5 8" id="KW-0812">Transmembrane</keyword>
<evidence type="ECO:0008006" key="11">
    <source>
        <dbReference type="Google" id="ProtNLM"/>
    </source>
</evidence>
<feature type="transmembrane region" description="Helical" evidence="8">
    <location>
        <begin position="340"/>
        <end position="362"/>
    </location>
</feature>
<dbReference type="InterPro" id="IPR051629">
    <property type="entry name" value="Sulfite_efflux_TDT"/>
</dbReference>
<dbReference type="eggNOG" id="ENOG502SS2M">
    <property type="taxonomic scope" value="Eukaryota"/>
</dbReference>
<proteinExistence type="inferred from homology"/>
<evidence type="ECO:0000256" key="2">
    <source>
        <dbReference type="ARBA" id="ARBA00008566"/>
    </source>
</evidence>
<dbReference type="InterPro" id="IPR004695">
    <property type="entry name" value="SLAC1/Mae1/Ssu1/TehA"/>
</dbReference>
<keyword evidence="3" id="KW-0813">Transport</keyword>
<evidence type="ECO:0000256" key="8">
    <source>
        <dbReference type="SAM" id="Phobius"/>
    </source>
</evidence>
<feature type="transmembrane region" description="Helical" evidence="8">
    <location>
        <begin position="112"/>
        <end position="135"/>
    </location>
</feature>
<feature type="transmembrane region" description="Helical" evidence="8">
    <location>
        <begin position="405"/>
        <end position="429"/>
    </location>
</feature>
<feature type="transmembrane region" description="Helical" evidence="8">
    <location>
        <begin position="283"/>
        <end position="304"/>
    </location>
</feature>
<evidence type="ECO:0000256" key="1">
    <source>
        <dbReference type="ARBA" id="ARBA00004651"/>
    </source>
</evidence>
<evidence type="ECO:0000256" key="7">
    <source>
        <dbReference type="ARBA" id="ARBA00023136"/>
    </source>
</evidence>
<dbReference type="EMBL" id="KB446536">
    <property type="protein sequence ID" value="EME47133.1"/>
    <property type="molecule type" value="Genomic_DNA"/>
</dbReference>
<gene>
    <name evidence="9" type="ORF">DOTSEDRAFT_31619</name>
</gene>
<feature type="transmembrane region" description="Helical" evidence="8">
    <location>
        <begin position="374"/>
        <end position="393"/>
    </location>
</feature>
<organism evidence="9 10">
    <name type="scientific">Dothistroma septosporum (strain NZE10 / CBS 128990)</name>
    <name type="common">Red band needle blight fungus</name>
    <name type="synonym">Mycosphaerella pini</name>
    <dbReference type="NCBI Taxonomy" id="675120"/>
    <lineage>
        <taxon>Eukaryota</taxon>
        <taxon>Fungi</taxon>
        <taxon>Dikarya</taxon>
        <taxon>Ascomycota</taxon>
        <taxon>Pezizomycotina</taxon>
        <taxon>Dothideomycetes</taxon>
        <taxon>Dothideomycetidae</taxon>
        <taxon>Mycosphaerellales</taxon>
        <taxon>Mycosphaerellaceae</taxon>
        <taxon>Dothistroma</taxon>
    </lineage>
</organism>
<feature type="transmembrane region" description="Helical" evidence="8">
    <location>
        <begin position="255"/>
        <end position="277"/>
    </location>
</feature>
<feature type="transmembrane region" description="Helical" evidence="8">
    <location>
        <begin position="67"/>
        <end position="91"/>
    </location>
</feature>
<dbReference type="Proteomes" id="UP000016933">
    <property type="component" value="Unassembled WGS sequence"/>
</dbReference>
<evidence type="ECO:0000256" key="3">
    <source>
        <dbReference type="ARBA" id="ARBA00022448"/>
    </source>
</evidence>
<keyword evidence="4" id="KW-1003">Cell membrane</keyword>
<name>N1PW25_DOTSN</name>
<evidence type="ECO:0000313" key="9">
    <source>
        <dbReference type="EMBL" id="EME47133.1"/>
    </source>
</evidence>
<feature type="transmembrane region" description="Helical" evidence="8">
    <location>
        <begin position="226"/>
        <end position="243"/>
    </location>
</feature>
<dbReference type="InterPro" id="IPR038665">
    <property type="entry name" value="Voltage-dep_anion_channel_sf"/>
</dbReference>
<keyword evidence="10" id="KW-1185">Reference proteome</keyword>
<dbReference type="OrthoDB" id="2901184at2759"/>
<comment type="similarity">
    <text evidence="2">Belongs to the tellurite-resistance/dicarboxylate transporter (TDT) family.</text>
</comment>
<reference evidence="9 10" key="2">
    <citation type="journal article" date="2012" name="PLoS Pathog.">
        <title>Diverse lifestyles and strategies of plant pathogenesis encoded in the genomes of eighteen Dothideomycetes fungi.</title>
        <authorList>
            <person name="Ohm R.A."/>
            <person name="Feau N."/>
            <person name="Henrissat B."/>
            <person name="Schoch C.L."/>
            <person name="Horwitz B.A."/>
            <person name="Barry K.W."/>
            <person name="Condon B.J."/>
            <person name="Copeland A.C."/>
            <person name="Dhillon B."/>
            <person name="Glaser F."/>
            <person name="Hesse C.N."/>
            <person name="Kosti I."/>
            <person name="LaButti K."/>
            <person name="Lindquist E.A."/>
            <person name="Lucas S."/>
            <person name="Salamov A.A."/>
            <person name="Bradshaw R.E."/>
            <person name="Ciuffetti L."/>
            <person name="Hamelin R.C."/>
            <person name="Kema G.H.J."/>
            <person name="Lawrence C."/>
            <person name="Scott J.A."/>
            <person name="Spatafora J.W."/>
            <person name="Turgeon B.G."/>
            <person name="de Wit P.J.G.M."/>
            <person name="Zhong S."/>
            <person name="Goodwin S.B."/>
            <person name="Grigoriev I.V."/>
        </authorList>
    </citation>
    <scope>NUCLEOTIDE SEQUENCE [LARGE SCALE GENOMIC DNA]</scope>
    <source>
        <strain evidence="10">NZE10 / CBS 128990</strain>
    </source>
</reference>
<reference evidence="10" key="1">
    <citation type="journal article" date="2012" name="PLoS Genet.">
        <title>The genomes of the fungal plant pathogens Cladosporium fulvum and Dothistroma septosporum reveal adaptation to different hosts and lifestyles but also signatures of common ancestry.</title>
        <authorList>
            <person name="de Wit P.J.G.M."/>
            <person name="van der Burgt A."/>
            <person name="Oekmen B."/>
            <person name="Stergiopoulos I."/>
            <person name="Abd-Elsalam K.A."/>
            <person name="Aerts A.L."/>
            <person name="Bahkali A.H."/>
            <person name="Beenen H.G."/>
            <person name="Chettri P."/>
            <person name="Cox M.P."/>
            <person name="Datema E."/>
            <person name="de Vries R.P."/>
            <person name="Dhillon B."/>
            <person name="Ganley A.R."/>
            <person name="Griffiths S.A."/>
            <person name="Guo Y."/>
            <person name="Hamelin R.C."/>
            <person name="Henrissat B."/>
            <person name="Kabir M.S."/>
            <person name="Jashni M.K."/>
            <person name="Kema G."/>
            <person name="Klaubauf S."/>
            <person name="Lapidus A."/>
            <person name="Levasseur A."/>
            <person name="Lindquist E."/>
            <person name="Mehrabi R."/>
            <person name="Ohm R.A."/>
            <person name="Owen T.J."/>
            <person name="Salamov A."/>
            <person name="Schwelm A."/>
            <person name="Schijlen E."/>
            <person name="Sun H."/>
            <person name="van den Burg H.A."/>
            <person name="van Ham R.C.H.J."/>
            <person name="Zhang S."/>
            <person name="Goodwin S.B."/>
            <person name="Grigoriev I.V."/>
            <person name="Collemare J."/>
            <person name="Bradshaw R.E."/>
        </authorList>
    </citation>
    <scope>NUCLEOTIDE SEQUENCE [LARGE SCALE GENOMIC DNA]</scope>
    <source>
        <strain evidence="10">NZE10 / CBS 128990</strain>
    </source>
</reference>
<evidence type="ECO:0000256" key="6">
    <source>
        <dbReference type="ARBA" id="ARBA00022989"/>
    </source>
</evidence>
<dbReference type="PANTHER" id="PTHR31686:SF3">
    <property type="entry name" value="ACID TRANSPORT PROTEIN, PUTATIVE (AFU_ORTHOLOGUE AFUA_4G09410)-RELATED"/>
    <property type="match status" value="1"/>
</dbReference>
<dbReference type="AlphaFoldDB" id="N1PW25"/>
<dbReference type="HOGENOM" id="CLU_030057_1_1_1"/>
<dbReference type="Gene3D" id="1.50.10.150">
    <property type="entry name" value="Voltage-dependent anion channel"/>
    <property type="match status" value="1"/>
</dbReference>
<dbReference type="Pfam" id="PF03595">
    <property type="entry name" value="SLAC1"/>
    <property type="match status" value="1"/>
</dbReference>
<keyword evidence="7 8" id="KW-0472">Membrane</keyword>
<comment type="subcellular location">
    <subcellularLocation>
        <location evidence="1">Cell membrane</location>
        <topology evidence="1">Multi-pass membrane protein</topology>
    </subcellularLocation>
</comment>
<dbReference type="GO" id="GO:0005886">
    <property type="term" value="C:plasma membrane"/>
    <property type="evidence" value="ECO:0007669"/>
    <property type="project" value="UniProtKB-SubCell"/>
</dbReference>
<evidence type="ECO:0000256" key="4">
    <source>
        <dbReference type="ARBA" id="ARBA00022475"/>
    </source>
</evidence>
<feature type="transmembrane region" description="Helical" evidence="8">
    <location>
        <begin position="185"/>
        <end position="214"/>
    </location>
</feature>